<dbReference type="GO" id="GO:0007234">
    <property type="term" value="P:osmosensory signaling via phosphorelay pathway"/>
    <property type="evidence" value="ECO:0007669"/>
    <property type="project" value="TreeGrafter"/>
</dbReference>
<evidence type="ECO:0000256" key="1">
    <source>
        <dbReference type="ARBA" id="ARBA00000085"/>
    </source>
</evidence>
<evidence type="ECO:0000256" key="5">
    <source>
        <dbReference type="ARBA" id="ARBA00022606"/>
    </source>
</evidence>
<dbReference type="SUPFAM" id="SSF47384">
    <property type="entry name" value="Homodimeric domain of signal transducing histidine kinase"/>
    <property type="match status" value="1"/>
</dbReference>
<evidence type="ECO:0000259" key="11">
    <source>
        <dbReference type="PROSITE" id="PS50109"/>
    </source>
</evidence>
<protein>
    <recommendedName>
        <fullName evidence="3">histidine kinase</fullName>
        <ecNumber evidence="3">2.7.13.3</ecNumber>
    </recommendedName>
</protein>
<dbReference type="Pfam" id="PF00360">
    <property type="entry name" value="PHY"/>
    <property type="match status" value="1"/>
</dbReference>
<dbReference type="GO" id="GO:0000156">
    <property type="term" value="F:phosphorelay response regulator activity"/>
    <property type="evidence" value="ECO:0007669"/>
    <property type="project" value="TreeGrafter"/>
</dbReference>
<dbReference type="GO" id="GO:0030295">
    <property type="term" value="F:protein kinase activator activity"/>
    <property type="evidence" value="ECO:0007669"/>
    <property type="project" value="TreeGrafter"/>
</dbReference>
<evidence type="ECO:0000256" key="4">
    <source>
        <dbReference type="ARBA" id="ARBA00022543"/>
    </source>
</evidence>
<reference evidence="12 13" key="1">
    <citation type="submission" date="2015-03" db="EMBL/GenBank/DDBJ databases">
        <title>Draft Genome Sequence of Burkholderia andropogonis type strain ICMP2807, isolated from Sorghum bicolor.</title>
        <authorList>
            <person name="Lopes-Santos L."/>
            <person name="Castro D.B."/>
            <person name="Ottoboni L.M."/>
            <person name="Park D."/>
            <person name="Weirc B.S."/>
            <person name="Destefano S.A."/>
        </authorList>
    </citation>
    <scope>NUCLEOTIDE SEQUENCE [LARGE SCALE GENOMIC DNA]</scope>
    <source>
        <strain evidence="12 13">ICMP2807</strain>
    </source>
</reference>
<evidence type="ECO:0000259" key="10">
    <source>
        <dbReference type="PROSITE" id="PS50046"/>
    </source>
</evidence>
<dbReference type="PROSITE" id="PS50109">
    <property type="entry name" value="HIS_KIN"/>
    <property type="match status" value="1"/>
</dbReference>
<dbReference type="PATRIC" id="fig|28092.6.peg.604"/>
<dbReference type="Gene3D" id="3.30.565.10">
    <property type="entry name" value="Histidine kinase-like ATPase, C-terminal domain"/>
    <property type="match status" value="1"/>
</dbReference>
<dbReference type="SMART" id="SM00387">
    <property type="entry name" value="HATPase_c"/>
    <property type="match status" value="1"/>
</dbReference>
<keyword evidence="6" id="KW-0808">Transferase</keyword>
<dbReference type="PRINTS" id="PR01033">
    <property type="entry name" value="PHYTOCHROME"/>
</dbReference>
<dbReference type="EMBL" id="LAQU01000002">
    <property type="protein sequence ID" value="KKB64903.1"/>
    <property type="molecule type" value="Genomic_DNA"/>
</dbReference>
<evidence type="ECO:0000256" key="8">
    <source>
        <dbReference type="ARBA" id="ARBA00022991"/>
    </source>
</evidence>
<dbReference type="SMART" id="SM00065">
    <property type="entry name" value="GAF"/>
    <property type="match status" value="1"/>
</dbReference>
<dbReference type="Pfam" id="PF02518">
    <property type="entry name" value="HATPase_c"/>
    <property type="match status" value="1"/>
</dbReference>
<evidence type="ECO:0000313" key="13">
    <source>
        <dbReference type="Proteomes" id="UP000033618"/>
    </source>
</evidence>
<dbReference type="GO" id="GO:0000155">
    <property type="term" value="F:phosphorelay sensor kinase activity"/>
    <property type="evidence" value="ECO:0007669"/>
    <property type="project" value="InterPro"/>
</dbReference>
<feature type="domain" description="Phytochrome chromophore attachment site" evidence="10">
    <location>
        <begin position="166"/>
        <end position="324"/>
    </location>
</feature>
<dbReference type="InterPro" id="IPR016132">
    <property type="entry name" value="Phyto_chromo_attachment"/>
</dbReference>
<dbReference type="Pfam" id="PF08446">
    <property type="entry name" value="PAS_2"/>
    <property type="match status" value="1"/>
</dbReference>
<dbReference type="STRING" id="28092.WM40_02585"/>
<dbReference type="InterPro" id="IPR001294">
    <property type="entry name" value="Phytochrome"/>
</dbReference>
<keyword evidence="9" id="KW-0675">Receptor</keyword>
<dbReference type="AlphaFoldDB" id="A0A0F5K485"/>
<dbReference type="SUPFAM" id="SSF55874">
    <property type="entry name" value="ATPase domain of HSP90 chaperone/DNA topoisomerase II/histidine kinase"/>
    <property type="match status" value="1"/>
</dbReference>
<dbReference type="SMART" id="SM00388">
    <property type="entry name" value="HisKA"/>
    <property type="match status" value="1"/>
</dbReference>
<evidence type="ECO:0000313" key="12">
    <source>
        <dbReference type="EMBL" id="KKB64903.1"/>
    </source>
</evidence>
<dbReference type="InterPro" id="IPR013654">
    <property type="entry name" value="PAS_2"/>
</dbReference>
<dbReference type="InterPro" id="IPR003018">
    <property type="entry name" value="GAF"/>
</dbReference>
<dbReference type="Gene3D" id="3.30.450.40">
    <property type="match status" value="1"/>
</dbReference>
<comment type="caution">
    <text evidence="12">The sequence shown here is derived from an EMBL/GenBank/DDBJ whole genome shotgun (WGS) entry which is preliminary data.</text>
</comment>
<dbReference type="EC" id="2.7.13.3" evidence="3"/>
<dbReference type="InterPro" id="IPR050351">
    <property type="entry name" value="BphY/WalK/GraS-like"/>
</dbReference>
<name>A0A0F5K485_9BURK</name>
<dbReference type="Gene3D" id="3.30.450.270">
    <property type="match status" value="1"/>
</dbReference>
<dbReference type="InterPro" id="IPR036097">
    <property type="entry name" value="HisK_dim/P_sf"/>
</dbReference>
<dbReference type="GO" id="GO:0006355">
    <property type="term" value="P:regulation of DNA-templated transcription"/>
    <property type="evidence" value="ECO:0007669"/>
    <property type="project" value="InterPro"/>
</dbReference>
<evidence type="ECO:0000256" key="2">
    <source>
        <dbReference type="ARBA" id="ARBA00006402"/>
    </source>
</evidence>
<dbReference type="OrthoDB" id="9808408at2"/>
<dbReference type="InterPro" id="IPR043150">
    <property type="entry name" value="Phytochrome_PHY_sf"/>
</dbReference>
<dbReference type="Gene3D" id="3.30.450.20">
    <property type="entry name" value="PAS domain"/>
    <property type="match status" value="1"/>
</dbReference>
<dbReference type="InterPro" id="IPR013515">
    <property type="entry name" value="Phytochrome_cen-reg"/>
</dbReference>
<dbReference type="SUPFAM" id="SSF55781">
    <property type="entry name" value="GAF domain-like"/>
    <property type="match status" value="2"/>
</dbReference>
<dbReference type="SUPFAM" id="SSF55785">
    <property type="entry name" value="PYP-like sensor domain (PAS domain)"/>
    <property type="match status" value="1"/>
</dbReference>
<dbReference type="GO" id="GO:0009584">
    <property type="term" value="P:detection of visible light"/>
    <property type="evidence" value="ECO:0007669"/>
    <property type="project" value="InterPro"/>
</dbReference>
<keyword evidence="13" id="KW-1185">Reference proteome</keyword>
<dbReference type="InterPro" id="IPR005467">
    <property type="entry name" value="His_kinase_dom"/>
</dbReference>
<dbReference type="PANTHER" id="PTHR42878">
    <property type="entry name" value="TWO-COMPONENT HISTIDINE KINASE"/>
    <property type="match status" value="1"/>
</dbReference>
<keyword evidence="8" id="KW-0157">Chromophore</keyword>
<evidence type="ECO:0000256" key="7">
    <source>
        <dbReference type="ARBA" id="ARBA00022777"/>
    </source>
</evidence>
<evidence type="ECO:0000256" key="9">
    <source>
        <dbReference type="ARBA" id="ARBA00023170"/>
    </source>
</evidence>
<sequence>MSLSAPQSRHPMDVECAKEPIHVPGAIQPHGYLVTLDAKGCVAQVSDNIRQWSGKAAAELTGRALAEALGERPAAMITDALPRLDEGATMVLGVVDAPAFADVDAGVRAFAPQGSPGAAGGWFVVLHQCNGVRIVELEKAQHQGDLYNAMYPLVQDFLSGLQRATEIRELAELTVDQISKITGFGRTMVYRFDHDGHGHVIAEALPGDLPSYLGQRFPASDIPTQARMLYQRNRIRLIPDADYVPVPLVPARHPESGANTDLTLASLRSVSPVHLRYMRNMGTAASMSMSIVVGGNLWGLISCHHDTPRIPPFEARTACAHIAQILSLQIEARELQFEAAHRLALRKILSALLAQMAKTDSFVDALVADAADLLAFTAASGAAIVFEGKITRLGQTPEERDIERLVDWLVEQPDDIVHTDCVRQACDWMQNSPIAGVLAVSLSKVFRNYVIWFRPEVIQTVEWAGDPRTKLAALSNTLSPRESFETWTDIVRNQSTPWLPAEREMAFEFRTAMLGIVLTRAEELAQLAMELGQANRELEDFSYTVSHDLRAPLRHIHSFAALLNEVDGGNLSQRGHNFVKRILTSSEFGGRLVDDLLAFAQMGRASLDVHECPLRAIVDDVVAGEARLAAEGQRNADRPREIHWEVGDLPTVEGDATFLRLALQNLVSNAVKFSQKVAQPRIEIGALSPTDVPPDHAGQHVVYVKDNGAGFDMKYAGKLFGVFQRLHTDDEFAGTGIGLAHVRRIMERHGGSVWAEAAPGKGATFFLSLPHHYRAQSGVRETPAAAVARLAATGELSPTGGVRKSDKKDASNQ</sequence>
<keyword evidence="4" id="KW-0600">Photoreceptor protein</keyword>
<dbReference type="GO" id="GO:0009881">
    <property type="term" value="F:photoreceptor activity"/>
    <property type="evidence" value="ECO:0007669"/>
    <property type="project" value="UniProtKB-KW"/>
</dbReference>
<dbReference type="CDD" id="cd00082">
    <property type="entry name" value="HisKA"/>
    <property type="match status" value="1"/>
</dbReference>
<comment type="similarity">
    <text evidence="2">In the N-terminal section; belongs to the phytochrome family.</text>
</comment>
<comment type="catalytic activity">
    <reaction evidence="1">
        <text>ATP + protein L-histidine = ADP + protein N-phospho-L-histidine.</text>
        <dbReference type="EC" id="2.7.13.3"/>
    </reaction>
</comment>
<dbReference type="PROSITE" id="PS50046">
    <property type="entry name" value="PHYTOCHROME_2"/>
    <property type="match status" value="1"/>
</dbReference>
<gene>
    <name evidence="12" type="ORF">WM40_02585</name>
</gene>
<dbReference type="Pfam" id="PF00512">
    <property type="entry name" value="HisKA"/>
    <property type="match status" value="1"/>
</dbReference>
<accession>A0A0F5K485</accession>
<feature type="domain" description="Histidine kinase" evidence="11">
    <location>
        <begin position="544"/>
        <end position="773"/>
    </location>
</feature>
<dbReference type="Proteomes" id="UP000033618">
    <property type="component" value="Unassembled WGS sequence"/>
</dbReference>
<dbReference type="Pfam" id="PF01590">
    <property type="entry name" value="GAF"/>
    <property type="match status" value="1"/>
</dbReference>
<proteinExistence type="inferred from homology"/>
<dbReference type="InterPro" id="IPR036890">
    <property type="entry name" value="HATPase_C_sf"/>
</dbReference>
<dbReference type="InterPro" id="IPR003594">
    <property type="entry name" value="HATPase_dom"/>
</dbReference>
<evidence type="ECO:0000256" key="3">
    <source>
        <dbReference type="ARBA" id="ARBA00012438"/>
    </source>
</evidence>
<keyword evidence="7" id="KW-0418">Kinase</keyword>
<dbReference type="Gene3D" id="1.10.287.130">
    <property type="match status" value="1"/>
</dbReference>
<organism evidence="12 13">
    <name type="scientific">Robbsia andropogonis</name>
    <dbReference type="NCBI Taxonomy" id="28092"/>
    <lineage>
        <taxon>Bacteria</taxon>
        <taxon>Pseudomonadati</taxon>
        <taxon>Pseudomonadota</taxon>
        <taxon>Betaproteobacteria</taxon>
        <taxon>Burkholderiales</taxon>
        <taxon>Burkholderiaceae</taxon>
        <taxon>Robbsia</taxon>
    </lineage>
</organism>
<dbReference type="PANTHER" id="PTHR42878:SF15">
    <property type="entry name" value="BACTERIOPHYTOCHROME"/>
    <property type="match status" value="1"/>
</dbReference>
<dbReference type="InterPro" id="IPR035965">
    <property type="entry name" value="PAS-like_dom_sf"/>
</dbReference>
<evidence type="ECO:0000256" key="6">
    <source>
        <dbReference type="ARBA" id="ARBA00022679"/>
    </source>
</evidence>
<keyword evidence="5" id="KW-0716">Sensory transduction</keyword>
<dbReference type="InterPro" id="IPR029016">
    <property type="entry name" value="GAF-like_dom_sf"/>
</dbReference>
<dbReference type="InterPro" id="IPR003661">
    <property type="entry name" value="HisK_dim/P_dom"/>
</dbReference>
<dbReference type="RefSeq" id="WP_024904872.1">
    <property type="nucleotide sequence ID" value="NZ_CADFGU010000004.1"/>
</dbReference>